<comment type="caution">
    <text evidence="2">The sequence shown here is derived from an EMBL/GenBank/DDBJ whole genome shotgun (WGS) entry which is preliminary data.</text>
</comment>
<organism evidence="2 3">
    <name type="scientific">Candidatus Roizmanbacteria bacterium RIFCSPLOWO2_01_FULL_40_42</name>
    <dbReference type="NCBI Taxonomy" id="1802066"/>
    <lineage>
        <taxon>Bacteria</taxon>
        <taxon>Candidatus Roizmaniibacteriota</taxon>
    </lineage>
</organism>
<feature type="domain" description="Methyltransferase type 11" evidence="1">
    <location>
        <begin position="61"/>
        <end position="109"/>
    </location>
</feature>
<dbReference type="Pfam" id="PF08241">
    <property type="entry name" value="Methyltransf_11"/>
    <property type="match status" value="1"/>
</dbReference>
<evidence type="ECO:0000313" key="3">
    <source>
        <dbReference type="Proteomes" id="UP000178558"/>
    </source>
</evidence>
<proteinExistence type="predicted"/>
<dbReference type="Proteomes" id="UP000178558">
    <property type="component" value="Unassembled WGS sequence"/>
</dbReference>
<evidence type="ECO:0000313" key="2">
    <source>
        <dbReference type="EMBL" id="OGK51263.1"/>
    </source>
</evidence>
<dbReference type="AlphaFoldDB" id="A0A1F7J6M8"/>
<dbReference type="SUPFAM" id="SSF53335">
    <property type="entry name" value="S-adenosyl-L-methionine-dependent methyltransferases"/>
    <property type="match status" value="1"/>
</dbReference>
<sequence>MQKHLRVVVEIIASEIPHNRHILEIGSLQTQGQKELTNLRTLFINSKYIGIDLRDGAGVDVVANAESLPFSDKTFDLVLCLETLEHAEKPWIITKEIERVMNPRGICIVSSQQNFPIHKHPSDYFRYTPFGLSILFKSLKEKMVVAISPPFDKEVELNPQTVILVGSKQNVPKVFKNIRRKLESNKDKISIHKPYRHRLFDGLRFVRRGFQEVFYKLDVKFYK</sequence>
<dbReference type="EMBL" id="MGAQ01000002">
    <property type="protein sequence ID" value="OGK51263.1"/>
    <property type="molecule type" value="Genomic_DNA"/>
</dbReference>
<accession>A0A1F7J6M8</accession>
<dbReference type="GO" id="GO:0008757">
    <property type="term" value="F:S-adenosylmethionine-dependent methyltransferase activity"/>
    <property type="evidence" value="ECO:0007669"/>
    <property type="project" value="InterPro"/>
</dbReference>
<evidence type="ECO:0000259" key="1">
    <source>
        <dbReference type="Pfam" id="PF08241"/>
    </source>
</evidence>
<gene>
    <name evidence="2" type="ORF">A3B50_04690</name>
</gene>
<dbReference type="InterPro" id="IPR029063">
    <property type="entry name" value="SAM-dependent_MTases_sf"/>
</dbReference>
<protein>
    <recommendedName>
        <fullName evidence="1">Methyltransferase type 11 domain-containing protein</fullName>
    </recommendedName>
</protein>
<dbReference type="Gene3D" id="3.40.50.150">
    <property type="entry name" value="Vaccinia Virus protein VP39"/>
    <property type="match status" value="1"/>
</dbReference>
<dbReference type="InterPro" id="IPR013216">
    <property type="entry name" value="Methyltransf_11"/>
</dbReference>
<reference evidence="2 3" key="1">
    <citation type="journal article" date="2016" name="Nat. Commun.">
        <title>Thousands of microbial genomes shed light on interconnected biogeochemical processes in an aquifer system.</title>
        <authorList>
            <person name="Anantharaman K."/>
            <person name="Brown C.T."/>
            <person name="Hug L.A."/>
            <person name="Sharon I."/>
            <person name="Castelle C.J."/>
            <person name="Probst A.J."/>
            <person name="Thomas B.C."/>
            <person name="Singh A."/>
            <person name="Wilkins M.J."/>
            <person name="Karaoz U."/>
            <person name="Brodie E.L."/>
            <person name="Williams K.H."/>
            <person name="Hubbard S.S."/>
            <person name="Banfield J.F."/>
        </authorList>
    </citation>
    <scope>NUCLEOTIDE SEQUENCE [LARGE SCALE GENOMIC DNA]</scope>
</reference>
<name>A0A1F7J6M8_9BACT</name>